<sequence>MFLRQLTYLIALDQFRHFSRAAESCGVSQPALSAGIRQLENELGVAIIHRNRRFHGLTDEGRRVLVWAKQTLAALDGLRQEAAFARDVCGGSLSIGVMSPALQTVPLLLEIFRDAIPGLHLEVLSGTAADIAHRLREQHLHLGVMYLDQIPADGPFDTLPLYTEQYVLAGSASARMPAGPSCGWADAADLPLCLFSRTMRSRQIVDAGFLEAGVRPSIILETDSISVLHSELRAGRLCSVLPVAALPETVGDAGLRTIPIMPCVAPQVGIVKLRQPVMSPVLSRIWDVCGRLQAGDVFAAV</sequence>
<accession>A0A7W4I6R6</accession>
<dbReference type="Pfam" id="PF00126">
    <property type="entry name" value="HTH_1"/>
    <property type="match status" value="1"/>
</dbReference>
<proteinExistence type="inferred from homology"/>
<comment type="caution">
    <text evidence="6">The sequence shown here is derived from an EMBL/GenBank/DDBJ whole genome shotgun (WGS) entry which is preliminary data.</text>
</comment>
<dbReference type="RefSeq" id="WP_183116138.1">
    <property type="nucleotide sequence ID" value="NZ_JABEQG010000027.1"/>
</dbReference>
<dbReference type="FunFam" id="1.10.10.10:FF:000001">
    <property type="entry name" value="LysR family transcriptional regulator"/>
    <property type="match status" value="1"/>
</dbReference>
<evidence type="ECO:0000256" key="1">
    <source>
        <dbReference type="ARBA" id="ARBA00009437"/>
    </source>
</evidence>
<keyword evidence="4" id="KW-0804">Transcription</keyword>
<protein>
    <submittedName>
        <fullName evidence="6">LysR family transcriptional regulator</fullName>
    </submittedName>
</protein>
<dbReference type="InterPro" id="IPR036388">
    <property type="entry name" value="WH-like_DNA-bd_sf"/>
</dbReference>
<dbReference type="InterPro" id="IPR005119">
    <property type="entry name" value="LysR_subst-bd"/>
</dbReference>
<dbReference type="InterPro" id="IPR050950">
    <property type="entry name" value="HTH-type_LysR_regulators"/>
</dbReference>
<evidence type="ECO:0000256" key="4">
    <source>
        <dbReference type="ARBA" id="ARBA00023163"/>
    </source>
</evidence>
<dbReference type="GO" id="GO:0003677">
    <property type="term" value="F:DNA binding"/>
    <property type="evidence" value="ECO:0007669"/>
    <property type="project" value="UniProtKB-KW"/>
</dbReference>
<dbReference type="GO" id="GO:0003700">
    <property type="term" value="F:DNA-binding transcription factor activity"/>
    <property type="evidence" value="ECO:0007669"/>
    <property type="project" value="InterPro"/>
</dbReference>
<name>A0A7W4I6R6_GLUDI</name>
<dbReference type="SUPFAM" id="SSF46785">
    <property type="entry name" value="Winged helix' DNA-binding domain"/>
    <property type="match status" value="1"/>
</dbReference>
<evidence type="ECO:0000256" key="2">
    <source>
        <dbReference type="ARBA" id="ARBA00023015"/>
    </source>
</evidence>
<dbReference type="CDD" id="cd05466">
    <property type="entry name" value="PBP2_LTTR_substrate"/>
    <property type="match status" value="1"/>
</dbReference>
<dbReference type="PANTHER" id="PTHR30419">
    <property type="entry name" value="HTH-TYPE TRANSCRIPTIONAL REGULATOR YBHD"/>
    <property type="match status" value="1"/>
</dbReference>
<dbReference type="GO" id="GO:0005829">
    <property type="term" value="C:cytosol"/>
    <property type="evidence" value="ECO:0007669"/>
    <property type="project" value="TreeGrafter"/>
</dbReference>
<gene>
    <name evidence="6" type="ORF">HLH33_13245</name>
</gene>
<dbReference type="Gene3D" id="3.40.190.290">
    <property type="match status" value="1"/>
</dbReference>
<dbReference type="PROSITE" id="PS50931">
    <property type="entry name" value="HTH_LYSR"/>
    <property type="match status" value="1"/>
</dbReference>
<dbReference type="AlphaFoldDB" id="A0A7W4I6R6"/>
<dbReference type="Gene3D" id="1.10.10.10">
    <property type="entry name" value="Winged helix-like DNA-binding domain superfamily/Winged helix DNA-binding domain"/>
    <property type="match status" value="1"/>
</dbReference>
<organism evidence="6 7">
    <name type="scientific">Gluconacetobacter diazotrophicus</name>
    <name type="common">Acetobacter diazotrophicus</name>
    <dbReference type="NCBI Taxonomy" id="33996"/>
    <lineage>
        <taxon>Bacteria</taxon>
        <taxon>Pseudomonadati</taxon>
        <taxon>Pseudomonadota</taxon>
        <taxon>Alphaproteobacteria</taxon>
        <taxon>Acetobacterales</taxon>
        <taxon>Acetobacteraceae</taxon>
        <taxon>Gluconacetobacter</taxon>
    </lineage>
</organism>
<keyword evidence="3" id="KW-0238">DNA-binding</keyword>
<dbReference type="PANTHER" id="PTHR30419:SF31">
    <property type="entry name" value="BLR3139 PROTEIN"/>
    <property type="match status" value="1"/>
</dbReference>
<evidence type="ECO:0000259" key="5">
    <source>
        <dbReference type="PROSITE" id="PS50931"/>
    </source>
</evidence>
<evidence type="ECO:0000313" key="6">
    <source>
        <dbReference type="EMBL" id="MBB2157264.1"/>
    </source>
</evidence>
<dbReference type="Pfam" id="PF03466">
    <property type="entry name" value="LysR_substrate"/>
    <property type="match status" value="1"/>
</dbReference>
<evidence type="ECO:0000313" key="7">
    <source>
        <dbReference type="Proteomes" id="UP000550787"/>
    </source>
</evidence>
<keyword evidence="2" id="KW-0805">Transcription regulation</keyword>
<dbReference type="PRINTS" id="PR00039">
    <property type="entry name" value="HTHLYSR"/>
</dbReference>
<dbReference type="InterPro" id="IPR036390">
    <property type="entry name" value="WH_DNA-bd_sf"/>
</dbReference>
<reference evidence="6 7" key="1">
    <citation type="submission" date="2020-04" db="EMBL/GenBank/DDBJ databases">
        <title>Description of novel Gluconacetobacter.</title>
        <authorList>
            <person name="Sombolestani A."/>
        </authorList>
    </citation>
    <scope>NUCLEOTIDE SEQUENCE [LARGE SCALE GENOMIC DNA]</scope>
    <source>
        <strain evidence="6 7">LMG 7603</strain>
    </source>
</reference>
<dbReference type="InterPro" id="IPR000847">
    <property type="entry name" value="LysR_HTH_N"/>
</dbReference>
<comment type="similarity">
    <text evidence="1">Belongs to the LysR transcriptional regulatory family.</text>
</comment>
<evidence type="ECO:0000256" key="3">
    <source>
        <dbReference type="ARBA" id="ARBA00023125"/>
    </source>
</evidence>
<dbReference type="Proteomes" id="UP000550787">
    <property type="component" value="Unassembled WGS sequence"/>
</dbReference>
<feature type="domain" description="HTH lysR-type" evidence="5">
    <location>
        <begin position="1"/>
        <end position="58"/>
    </location>
</feature>
<dbReference type="SUPFAM" id="SSF53850">
    <property type="entry name" value="Periplasmic binding protein-like II"/>
    <property type="match status" value="1"/>
</dbReference>
<dbReference type="EMBL" id="JABEQG010000027">
    <property type="protein sequence ID" value="MBB2157264.1"/>
    <property type="molecule type" value="Genomic_DNA"/>
</dbReference>